<protein>
    <recommendedName>
        <fullName evidence="7">Bifunctional inhibitor/plant lipid transfer protein/seed storage helical domain-containing protein</fullName>
    </recommendedName>
</protein>
<dbReference type="InterPro" id="IPR036312">
    <property type="entry name" value="Bifun_inhib/LTP/seed_sf"/>
</dbReference>
<evidence type="ECO:0000256" key="2">
    <source>
        <dbReference type="ARBA" id="ARBA00007107"/>
    </source>
</evidence>
<feature type="domain" description="Bifunctional inhibitor/plant lipid transfer protein/seed storage helical" evidence="7">
    <location>
        <begin position="50"/>
        <end position="139"/>
    </location>
</feature>
<dbReference type="Gramene" id="TraesCS3B03G0254100.1">
    <property type="protein sequence ID" value="TraesCS3B03G0254100.1.CDS1"/>
    <property type="gene ID" value="TraesCS3B03G0254100"/>
</dbReference>
<dbReference type="OrthoDB" id="580739at2759"/>
<evidence type="ECO:0000256" key="6">
    <source>
        <dbReference type="SAM" id="SignalP"/>
    </source>
</evidence>
<dbReference type="PROSITE" id="PS00426">
    <property type="entry name" value="CEREAL_TRYP_AMYL_INH"/>
    <property type="match status" value="1"/>
</dbReference>
<organism evidence="8">
    <name type="scientific">Triticum aestivum</name>
    <name type="common">Wheat</name>
    <dbReference type="NCBI Taxonomy" id="4565"/>
    <lineage>
        <taxon>Eukaryota</taxon>
        <taxon>Viridiplantae</taxon>
        <taxon>Streptophyta</taxon>
        <taxon>Embryophyta</taxon>
        <taxon>Tracheophyta</taxon>
        <taxon>Spermatophyta</taxon>
        <taxon>Magnoliopsida</taxon>
        <taxon>Liliopsida</taxon>
        <taxon>Poales</taxon>
        <taxon>Poaceae</taxon>
        <taxon>BOP clade</taxon>
        <taxon>Pooideae</taxon>
        <taxon>Triticodae</taxon>
        <taxon>Triticeae</taxon>
        <taxon>Triticinae</taxon>
        <taxon>Triticum</taxon>
    </lineage>
</organism>
<evidence type="ECO:0000256" key="4">
    <source>
        <dbReference type="ARBA" id="ARBA00022579"/>
    </source>
</evidence>
<evidence type="ECO:0000256" key="1">
    <source>
        <dbReference type="ARBA" id="ARBA00004613"/>
    </source>
</evidence>
<evidence type="ECO:0000313" key="8">
    <source>
        <dbReference type="EnsemblPlants" id="TraesCS3B02G111293.1.cds1"/>
    </source>
</evidence>
<dbReference type="SMART" id="SM00499">
    <property type="entry name" value="AAI"/>
    <property type="match status" value="1"/>
</dbReference>
<dbReference type="Gramene" id="TraesCAD_scaffold_005617_01G000200.1">
    <property type="protein sequence ID" value="TraesCAD_scaffold_005617_01G000200.1"/>
    <property type="gene ID" value="TraesCAD_scaffold_005617_01G000200"/>
</dbReference>
<dbReference type="Gramene" id="TraesCS3B02G111293.1">
    <property type="protein sequence ID" value="TraesCS3B02G111293.1.cds1"/>
    <property type="gene ID" value="TraesCS3B02G111293"/>
</dbReference>
<reference evidence="8" key="2">
    <citation type="submission" date="2018-10" db="UniProtKB">
        <authorList>
            <consortium name="EnsemblPlants"/>
        </authorList>
    </citation>
    <scope>IDENTIFICATION</scope>
</reference>
<keyword evidence="4" id="KW-0022">Alpha-amylase inhibitor</keyword>
<dbReference type="PANTHER" id="PTHR34481:SF8">
    <property type="entry name" value="SEED ALLERGENIC PROTEIN RAG1"/>
    <property type="match status" value="1"/>
</dbReference>
<keyword evidence="5" id="KW-1015">Disulfide bond</keyword>
<dbReference type="PRINTS" id="PR00808">
    <property type="entry name" value="AMLASEINHBTR"/>
</dbReference>
<comment type="similarity">
    <text evidence="2">Belongs to the protease inhibitor I6 (cereal trypsin/alpha-amylase inhibitor) family.</text>
</comment>
<dbReference type="Gramene" id="TraesRN3B0100251100.1">
    <property type="protein sequence ID" value="TraesRN3B0100251100.1"/>
    <property type="gene ID" value="TraesRN3B0100251100"/>
</dbReference>
<evidence type="ECO:0000256" key="5">
    <source>
        <dbReference type="ARBA" id="ARBA00023157"/>
    </source>
</evidence>
<keyword evidence="9" id="KW-1185">Reference proteome</keyword>
<dbReference type="PANTHER" id="PTHR34481">
    <property type="entry name" value="TRYPSIN/FACTOR XIIA INHIBITOR-RELATED"/>
    <property type="match status" value="1"/>
</dbReference>
<keyword evidence="6" id="KW-0732">Signal</keyword>
<dbReference type="Gramene" id="TraesCLE_scaffold_176685_01G000100.1">
    <property type="protein sequence ID" value="TraesCLE_scaffold_176685_01G000100.1"/>
    <property type="gene ID" value="TraesCLE_scaffold_176685_01G000100"/>
</dbReference>
<accession>A0A3B6FHE6</accession>
<feature type="signal peptide" evidence="6">
    <location>
        <begin position="1"/>
        <end position="22"/>
    </location>
</feature>
<comment type="subcellular location">
    <subcellularLocation>
        <location evidence="1">Secreted</location>
    </subcellularLocation>
</comment>
<dbReference type="SUPFAM" id="SSF47699">
    <property type="entry name" value="Bifunctional inhibitor/lipid-transfer protein/seed storage 2S albumin"/>
    <property type="match status" value="1"/>
</dbReference>
<dbReference type="GO" id="GO:0005576">
    <property type="term" value="C:extracellular region"/>
    <property type="evidence" value="ECO:0007669"/>
    <property type="project" value="UniProtKB-SubCell"/>
</dbReference>
<dbReference type="CDD" id="cd00261">
    <property type="entry name" value="AAI_SS"/>
    <property type="match status" value="1"/>
</dbReference>
<keyword evidence="3" id="KW-0964">Secreted</keyword>
<reference evidence="8" key="1">
    <citation type="submission" date="2018-08" db="EMBL/GenBank/DDBJ databases">
        <authorList>
            <person name="Rossello M."/>
        </authorList>
    </citation>
    <scope>NUCLEOTIDE SEQUENCE [LARGE SCALE GENOMIC DNA]</scope>
    <source>
        <strain evidence="8">cv. Chinese Spring</strain>
    </source>
</reference>
<dbReference type="EnsemblPlants" id="TraesCS3B02G111293.1">
    <property type="protein sequence ID" value="TraesCS3B02G111293.1.cds1"/>
    <property type="gene ID" value="TraesCS3B02G111293"/>
</dbReference>
<dbReference type="AlphaFoldDB" id="A0A3B6FHE6"/>
<name>A0A3B6FHE6_WHEAT</name>
<dbReference type="Gramene" id="TraesWEE_scaffold_002707_01G000200.1">
    <property type="protein sequence ID" value="TraesWEE_scaffold_002707_01G000200.1"/>
    <property type="gene ID" value="TraesWEE_scaffold_002707_01G000200"/>
</dbReference>
<dbReference type="InterPro" id="IPR006105">
    <property type="entry name" value="Allergen/tryp_amyl_inhib_CS"/>
</dbReference>
<dbReference type="Proteomes" id="UP000019116">
    <property type="component" value="Chromosome 3B"/>
</dbReference>
<dbReference type="GO" id="GO:0015066">
    <property type="term" value="F:alpha-amylase inhibitor activity"/>
    <property type="evidence" value="ECO:0007669"/>
    <property type="project" value="UniProtKB-KW"/>
</dbReference>
<dbReference type="Gramene" id="TraesROB_scaffold_008615_01G000100.1">
    <property type="protein sequence ID" value="TraesROB_scaffold_008615_01G000100.1"/>
    <property type="gene ID" value="TraesROB_scaffold_008615_01G000100"/>
</dbReference>
<dbReference type="GO" id="GO:0004867">
    <property type="term" value="F:serine-type endopeptidase inhibitor activity"/>
    <property type="evidence" value="ECO:0007669"/>
    <property type="project" value="InterPro"/>
</dbReference>
<feature type="chain" id="PRO_5043173784" description="Bifunctional inhibitor/plant lipid transfer protein/seed storage helical domain-containing protein" evidence="6">
    <location>
        <begin position="23"/>
        <end position="165"/>
    </location>
</feature>
<dbReference type="PIRSF" id="PIRSF001657">
    <property type="entry name" value="Allergen/amylase_inhib"/>
    <property type="match status" value="1"/>
</dbReference>
<evidence type="ECO:0000256" key="3">
    <source>
        <dbReference type="ARBA" id="ARBA00022525"/>
    </source>
</evidence>
<dbReference type="SMR" id="A0A3B6FHE6"/>
<evidence type="ECO:0000259" key="7">
    <source>
        <dbReference type="SMART" id="SM00499"/>
    </source>
</evidence>
<evidence type="ECO:0000313" key="9">
    <source>
        <dbReference type="Proteomes" id="UP000019116"/>
    </source>
</evidence>
<proteinExistence type="inferred from homology"/>
<dbReference type="InterPro" id="IPR016140">
    <property type="entry name" value="Bifunc_inhib/LTP/seed_store"/>
</dbReference>
<dbReference type="Pfam" id="PF00234">
    <property type="entry name" value="Tryp_alpha_amyl"/>
    <property type="match status" value="1"/>
</dbReference>
<dbReference type="Gene3D" id="1.10.110.10">
    <property type="entry name" value="Plant lipid-transfer and hydrophobic proteins"/>
    <property type="match status" value="1"/>
</dbReference>
<dbReference type="InterPro" id="IPR006106">
    <property type="entry name" value="Allergen/soft/tryp_amyl_inhib"/>
</dbReference>
<sequence>MSMKTMFSVLLLCMLVATPIAAEYGAWSDNSGPWMCYPGYAFKVPALPGCRPVLKLQCNGSQVPEAVLRDCCQQLADISEWCRCGALYSMLDSMYKEHGVQEGQAGTGAFPRRRREVVKLTAASITAVCKLPGLGPLLCRTCGPHRAQFFLYKTIYQTLGIRSKG</sequence>